<dbReference type="GO" id="GO:0000976">
    <property type="term" value="F:transcription cis-regulatory region binding"/>
    <property type="evidence" value="ECO:0007669"/>
    <property type="project" value="TreeGrafter"/>
</dbReference>
<gene>
    <name evidence="6" type="ORF">JGU71_09290</name>
</gene>
<organism evidence="6 7">
    <name type="scientific">Antrihabitans stalagmiti</name>
    <dbReference type="NCBI Taxonomy" id="2799499"/>
    <lineage>
        <taxon>Bacteria</taxon>
        <taxon>Bacillati</taxon>
        <taxon>Actinomycetota</taxon>
        <taxon>Actinomycetes</taxon>
        <taxon>Mycobacteriales</taxon>
        <taxon>Nocardiaceae</taxon>
        <taxon>Antrihabitans</taxon>
    </lineage>
</organism>
<name>A0A934U3P5_9NOCA</name>
<evidence type="ECO:0000256" key="1">
    <source>
        <dbReference type="ARBA" id="ARBA00023015"/>
    </source>
</evidence>
<dbReference type="Proteomes" id="UP000655868">
    <property type="component" value="Unassembled WGS sequence"/>
</dbReference>
<feature type="domain" description="HTH tetR-type" evidence="5">
    <location>
        <begin position="29"/>
        <end position="88"/>
    </location>
</feature>
<proteinExistence type="predicted"/>
<comment type="caution">
    <text evidence="6">The sequence shown here is derived from an EMBL/GenBank/DDBJ whole genome shotgun (WGS) entry which is preliminary data.</text>
</comment>
<evidence type="ECO:0000313" key="7">
    <source>
        <dbReference type="Proteomes" id="UP000655868"/>
    </source>
</evidence>
<keyword evidence="1" id="KW-0805">Transcription regulation</keyword>
<evidence type="ECO:0000256" key="2">
    <source>
        <dbReference type="ARBA" id="ARBA00023125"/>
    </source>
</evidence>
<dbReference type="InterPro" id="IPR050109">
    <property type="entry name" value="HTH-type_TetR-like_transc_reg"/>
</dbReference>
<dbReference type="SUPFAM" id="SSF48498">
    <property type="entry name" value="Tetracyclin repressor-like, C-terminal domain"/>
    <property type="match status" value="1"/>
</dbReference>
<dbReference type="PROSITE" id="PS50977">
    <property type="entry name" value="HTH_TETR_2"/>
    <property type="match status" value="1"/>
</dbReference>
<sequence>MAKDSTSARGRLPELKGDARTDRWREHRAGVKADLIESTLRAIDEFGPDLSIDDIIGTAGIPRPKLYRFFRDKEELFEGVSERVQELVLERLTPHLVVAGAALEAVRSGLRAYVDLVDERPNVFRFVVNSQFSGSHSATNLLERGMALADATVAMLGSIIRMRGGNGDNMEYLVDAILGAVALSVLRWLNTPTIEKDALVDELTVIVWGALSASAASRGVVLDPDEELSVVPNLFD</sequence>
<dbReference type="InterPro" id="IPR009057">
    <property type="entry name" value="Homeodomain-like_sf"/>
</dbReference>
<dbReference type="InterPro" id="IPR001647">
    <property type="entry name" value="HTH_TetR"/>
</dbReference>
<dbReference type="SUPFAM" id="SSF46689">
    <property type="entry name" value="Homeodomain-like"/>
    <property type="match status" value="1"/>
</dbReference>
<dbReference type="InterPro" id="IPR036271">
    <property type="entry name" value="Tet_transcr_reg_TetR-rel_C_sf"/>
</dbReference>
<dbReference type="AlphaFoldDB" id="A0A934U3P5"/>
<protein>
    <submittedName>
        <fullName evidence="6">TetR/AcrR family transcriptional regulator</fullName>
    </submittedName>
</protein>
<evidence type="ECO:0000259" key="5">
    <source>
        <dbReference type="PROSITE" id="PS50977"/>
    </source>
</evidence>
<dbReference type="PANTHER" id="PTHR30055">
    <property type="entry name" value="HTH-TYPE TRANSCRIPTIONAL REGULATOR RUTR"/>
    <property type="match status" value="1"/>
</dbReference>
<evidence type="ECO:0000256" key="4">
    <source>
        <dbReference type="PROSITE-ProRule" id="PRU00335"/>
    </source>
</evidence>
<keyword evidence="2 4" id="KW-0238">DNA-binding</keyword>
<dbReference type="Pfam" id="PF21943">
    <property type="entry name" value="TetR_C_46"/>
    <property type="match status" value="1"/>
</dbReference>
<keyword evidence="3" id="KW-0804">Transcription</keyword>
<feature type="DNA-binding region" description="H-T-H motif" evidence="4">
    <location>
        <begin position="51"/>
        <end position="70"/>
    </location>
</feature>
<dbReference type="RefSeq" id="WP_199703795.1">
    <property type="nucleotide sequence ID" value="NZ_JAEMNV010000003.1"/>
</dbReference>
<dbReference type="Gene3D" id="1.10.357.10">
    <property type="entry name" value="Tetracycline Repressor, domain 2"/>
    <property type="match status" value="1"/>
</dbReference>
<dbReference type="InterPro" id="IPR054129">
    <property type="entry name" value="DesT_TetR_C"/>
</dbReference>
<dbReference type="Pfam" id="PF00440">
    <property type="entry name" value="TetR_N"/>
    <property type="match status" value="1"/>
</dbReference>
<reference evidence="6" key="1">
    <citation type="submission" date="2020-12" db="EMBL/GenBank/DDBJ databases">
        <title>Antrihabitans popcorni sp. nov. and Antrihabitans auranticaus sp. nov., isolated from a larva cave.</title>
        <authorList>
            <person name="Lee S.D."/>
            <person name="Kim I.S."/>
        </authorList>
    </citation>
    <scope>NUCLEOTIDE SEQUENCE</scope>
    <source>
        <strain evidence="6">YC3-6</strain>
    </source>
</reference>
<accession>A0A934U3P5</accession>
<dbReference type="EMBL" id="JAEMNV010000003">
    <property type="protein sequence ID" value="MBJ8339078.1"/>
    <property type="molecule type" value="Genomic_DNA"/>
</dbReference>
<keyword evidence="7" id="KW-1185">Reference proteome</keyword>
<evidence type="ECO:0000256" key="3">
    <source>
        <dbReference type="ARBA" id="ARBA00023163"/>
    </source>
</evidence>
<evidence type="ECO:0000313" key="6">
    <source>
        <dbReference type="EMBL" id="MBJ8339078.1"/>
    </source>
</evidence>
<dbReference type="GO" id="GO:0003700">
    <property type="term" value="F:DNA-binding transcription factor activity"/>
    <property type="evidence" value="ECO:0007669"/>
    <property type="project" value="TreeGrafter"/>
</dbReference>
<dbReference type="PANTHER" id="PTHR30055:SF160">
    <property type="entry name" value="TRANSCRIPTIONAL REGULATORY PROTEIN (PROBABLY ASNC-FAMILY)-RELATED"/>
    <property type="match status" value="1"/>
</dbReference>